<sequence>MRNSNVVELNSTLELLNESELYSFKGGLAGGQSETEIPEVIIPAPDHGGNDDGDGGFDDGSNPPGWNDDDPPGWNDNDDPFPPDGGGIDDNNTPPPPNNLPGTLPAMCQQDPDSGSCAVRALDWVGKYLGVSGLNKDDFAEFFGAKTPAEAFNTFEIGPGTTPSQYHTAINSFFTSTNISSPTDINIHVGQGHPVLTTLIMPDGGLHATVITGIDVSTGMVTMANSLAGGGFETVAFSSLNIAGLNAITGVQNNSVVTKYTSDTGDWWTHCSIY</sequence>
<dbReference type="OrthoDB" id="1251927at2"/>
<keyword evidence="3" id="KW-1185">Reference proteome</keyword>
<name>A0A1B8ZCV9_9FLAO</name>
<gene>
    <name evidence="2" type="ORF">BBI01_15040</name>
</gene>
<proteinExistence type="predicted"/>
<evidence type="ECO:0000313" key="3">
    <source>
        <dbReference type="Proteomes" id="UP000092651"/>
    </source>
</evidence>
<protein>
    <recommendedName>
        <fullName evidence="4">Peptidase C39-like domain-containing protein</fullName>
    </recommendedName>
</protein>
<dbReference type="EMBL" id="MAYH01000045">
    <property type="protein sequence ID" value="OCA69451.1"/>
    <property type="molecule type" value="Genomic_DNA"/>
</dbReference>
<evidence type="ECO:0000256" key="1">
    <source>
        <dbReference type="SAM" id="MobiDB-lite"/>
    </source>
</evidence>
<accession>A0A1B8ZCV9</accession>
<dbReference type="AlphaFoldDB" id="A0A1B8ZCV9"/>
<organism evidence="2 3">
    <name type="scientific">Chryseobacterium artocarpi</name>
    <dbReference type="NCBI Taxonomy" id="1414727"/>
    <lineage>
        <taxon>Bacteria</taxon>
        <taxon>Pseudomonadati</taxon>
        <taxon>Bacteroidota</taxon>
        <taxon>Flavobacteriia</taxon>
        <taxon>Flavobacteriales</taxon>
        <taxon>Weeksellaceae</taxon>
        <taxon>Chryseobacterium group</taxon>
        <taxon>Chryseobacterium</taxon>
    </lineage>
</organism>
<feature type="region of interest" description="Disordered" evidence="1">
    <location>
        <begin position="25"/>
        <end position="115"/>
    </location>
</feature>
<reference evidence="2 3" key="1">
    <citation type="submission" date="2016-07" db="EMBL/GenBank/DDBJ databases">
        <authorList>
            <person name="Jeong J.-J."/>
            <person name="Kim D.W."/>
            <person name="Sang M.K."/>
            <person name="Choi I.-G."/>
            <person name="Kim K.D."/>
        </authorList>
    </citation>
    <scope>NUCLEOTIDE SEQUENCE [LARGE SCALE GENOMIC DNA]</scope>
    <source>
        <strain evidence="2 3">UTM-3</strain>
    </source>
</reference>
<evidence type="ECO:0000313" key="2">
    <source>
        <dbReference type="EMBL" id="OCA69451.1"/>
    </source>
</evidence>
<evidence type="ECO:0008006" key="4">
    <source>
        <dbReference type="Google" id="ProtNLM"/>
    </source>
</evidence>
<comment type="caution">
    <text evidence="2">The sequence shown here is derived from an EMBL/GenBank/DDBJ whole genome shotgun (WGS) entry which is preliminary data.</text>
</comment>
<dbReference type="RefSeq" id="WP_065395639.1">
    <property type="nucleotide sequence ID" value="NZ_MAYH01000045.1"/>
</dbReference>
<feature type="compositionally biased region" description="Acidic residues" evidence="1">
    <location>
        <begin position="67"/>
        <end position="81"/>
    </location>
</feature>
<dbReference type="Proteomes" id="UP000092651">
    <property type="component" value="Unassembled WGS sequence"/>
</dbReference>